<keyword evidence="1" id="KW-1133">Transmembrane helix</keyword>
<dbReference type="NCBIfam" id="NF037968">
    <property type="entry name" value="SemiSWEET_2"/>
    <property type="match status" value="1"/>
</dbReference>
<dbReference type="Pfam" id="PF03083">
    <property type="entry name" value="MtN3_slv"/>
    <property type="match status" value="1"/>
</dbReference>
<evidence type="ECO:0000256" key="1">
    <source>
        <dbReference type="SAM" id="Phobius"/>
    </source>
</evidence>
<evidence type="ECO:0008006" key="3">
    <source>
        <dbReference type="Google" id="ProtNLM"/>
    </source>
</evidence>
<accession>A0A0F8XGL0</accession>
<evidence type="ECO:0000313" key="2">
    <source>
        <dbReference type="EMBL" id="KKK60135.1"/>
    </source>
</evidence>
<dbReference type="Gene3D" id="1.20.1280.290">
    <property type="match status" value="1"/>
</dbReference>
<sequence length="90" mass="10468">MEWKIVGVIAAISTTSGFIPQLIRGIRTKRLEDVSPIMYMLMIFGFIMWLFYGMHLRDVIIIGANVVALTFSSFILILRHKYLKQKNKVY</sequence>
<feature type="transmembrane region" description="Helical" evidence="1">
    <location>
        <begin position="37"/>
        <end position="54"/>
    </location>
</feature>
<reference evidence="2" key="1">
    <citation type="journal article" date="2015" name="Nature">
        <title>Complex archaea that bridge the gap between prokaryotes and eukaryotes.</title>
        <authorList>
            <person name="Spang A."/>
            <person name="Saw J.H."/>
            <person name="Jorgensen S.L."/>
            <person name="Zaremba-Niedzwiedzka K."/>
            <person name="Martijn J."/>
            <person name="Lind A.E."/>
            <person name="van Eijk R."/>
            <person name="Schleper C."/>
            <person name="Guy L."/>
            <person name="Ettema T.J."/>
        </authorList>
    </citation>
    <scope>NUCLEOTIDE SEQUENCE</scope>
</reference>
<dbReference type="GO" id="GO:0016020">
    <property type="term" value="C:membrane"/>
    <property type="evidence" value="ECO:0007669"/>
    <property type="project" value="InterPro"/>
</dbReference>
<comment type="caution">
    <text evidence="2">The sequence shown here is derived from an EMBL/GenBank/DDBJ whole genome shotgun (WGS) entry which is preliminary data.</text>
</comment>
<feature type="transmembrane region" description="Helical" evidence="1">
    <location>
        <begin position="60"/>
        <end position="78"/>
    </location>
</feature>
<proteinExistence type="predicted"/>
<feature type="transmembrane region" description="Helical" evidence="1">
    <location>
        <begin position="6"/>
        <end position="25"/>
    </location>
</feature>
<dbReference type="GO" id="GO:0051119">
    <property type="term" value="F:sugar transmembrane transporter activity"/>
    <property type="evidence" value="ECO:0007669"/>
    <property type="project" value="InterPro"/>
</dbReference>
<dbReference type="InterPro" id="IPR047662">
    <property type="entry name" value="SemiSWEET"/>
</dbReference>
<keyword evidence="1" id="KW-0812">Transmembrane</keyword>
<name>A0A0F8XGL0_9ZZZZ</name>
<gene>
    <name evidence="2" type="ORF">LCGC14_3027400</name>
</gene>
<protein>
    <recommendedName>
        <fullName evidence="3">MtN3 and saliva related transmembrane protein</fullName>
    </recommendedName>
</protein>
<keyword evidence="1" id="KW-0472">Membrane</keyword>
<dbReference type="EMBL" id="LAZR01063122">
    <property type="protein sequence ID" value="KKK60135.1"/>
    <property type="molecule type" value="Genomic_DNA"/>
</dbReference>
<organism evidence="2">
    <name type="scientific">marine sediment metagenome</name>
    <dbReference type="NCBI Taxonomy" id="412755"/>
    <lineage>
        <taxon>unclassified sequences</taxon>
        <taxon>metagenomes</taxon>
        <taxon>ecological metagenomes</taxon>
    </lineage>
</organism>
<dbReference type="InterPro" id="IPR004316">
    <property type="entry name" value="SWEET_rpt"/>
</dbReference>
<dbReference type="AlphaFoldDB" id="A0A0F8XGL0"/>